<dbReference type="Gene3D" id="2.70.170.10">
    <property type="entry name" value="Neurotransmitter-gated ion-channel ligand-binding domain"/>
    <property type="match status" value="1"/>
</dbReference>
<evidence type="ECO:0000259" key="6">
    <source>
        <dbReference type="Pfam" id="PF02931"/>
    </source>
</evidence>
<dbReference type="GO" id="GO:0004888">
    <property type="term" value="F:transmembrane signaling receptor activity"/>
    <property type="evidence" value="ECO:0007669"/>
    <property type="project" value="InterPro"/>
</dbReference>
<dbReference type="GO" id="GO:0016020">
    <property type="term" value="C:membrane"/>
    <property type="evidence" value="ECO:0007669"/>
    <property type="project" value="UniProtKB-SubCell"/>
</dbReference>
<evidence type="ECO:0000256" key="4">
    <source>
        <dbReference type="ARBA" id="ARBA00023136"/>
    </source>
</evidence>
<evidence type="ECO:0000256" key="3">
    <source>
        <dbReference type="ARBA" id="ARBA00022989"/>
    </source>
</evidence>
<comment type="subcellular location">
    <subcellularLocation>
        <location evidence="1">Membrane</location>
        <topology evidence="1">Multi-pass membrane protein</topology>
    </subcellularLocation>
</comment>
<keyword evidence="3 5" id="KW-1133">Transmembrane helix</keyword>
<dbReference type="InterPro" id="IPR038050">
    <property type="entry name" value="Neuro_actylchol_rec"/>
</dbReference>
<dbReference type="AlphaFoldDB" id="X1D5S2"/>
<gene>
    <name evidence="7" type="ORF">S01H4_56768</name>
</gene>
<feature type="transmembrane region" description="Helical" evidence="5">
    <location>
        <begin position="204"/>
        <end position="223"/>
    </location>
</feature>
<reference evidence="7" key="1">
    <citation type="journal article" date="2014" name="Front. Microbiol.">
        <title>High frequency of phylogenetically diverse reductive dehalogenase-homologous genes in deep subseafloor sedimentary metagenomes.</title>
        <authorList>
            <person name="Kawai M."/>
            <person name="Futagami T."/>
            <person name="Toyoda A."/>
            <person name="Takaki Y."/>
            <person name="Nishi S."/>
            <person name="Hori S."/>
            <person name="Arai W."/>
            <person name="Tsubouchi T."/>
            <person name="Morono Y."/>
            <person name="Uchiyama I."/>
            <person name="Ito T."/>
            <person name="Fujiyama A."/>
            <person name="Inagaki F."/>
            <person name="Takami H."/>
        </authorList>
    </citation>
    <scope>NUCLEOTIDE SEQUENCE</scope>
    <source>
        <strain evidence="7">Expedition CK06-06</strain>
    </source>
</reference>
<feature type="transmembrane region" description="Helical" evidence="5">
    <location>
        <begin position="142"/>
        <end position="162"/>
    </location>
</feature>
<comment type="caution">
    <text evidence="7">The sequence shown here is derived from an EMBL/GenBank/DDBJ whole genome shotgun (WGS) entry which is preliminary data.</text>
</comment>
<feature type="domain" description="Neurotransmitter-gated ion-channel ligand-binding" evidence="6">
    <location>
        <begin position="8"/>
        <end position="138"/>
    </location>
</feature>
<evidence type="ECO:0000313" key="7">
    <source>
        <dbReference type="EMBL" id="GAH16096.1"/>
    </source>
</evidence>
<keyword evidence="4 5" id="KW-0472">Membrane</keyword>
<organism evidence="7">
    <name type="scientific">marine sediment metagenome</name>
    <dbReference type="NCBI Taxonomy" id="412755"/>
    <lineage>
        <taxon>unclassified sequences</taxon>
        <taxon>metagenomes</taxon>
        <taxon>ecological metagenomes</taxon>
    </lineage>
</organism>
<feature type="non-terminal residue" evidence="7">
    <location>
        <position position="1"/>
    </location>
</feature>
<dbReference type="InterPro" id="IPR036734">
    <property type="entry name" value="Neur_chan_lig-bd_sf"/>
</dbReference>
<dbReference type="SUPFAM" id="SSF63712">
    <property type="entry name" value="Nicotinic receptor ligand binding domain-like"/>
    <property type="match status" value="1"/>
</dbReference>
<name>X1D5S2_9ZZZZ</name>
<feature type="transmembrane region" description="Helical" evidence="5">
    <location>
        <begin position="174"/>
        <end position="192"/>
    </location>
</feature>
<dbReference type="SUPFAM" id="SSF90112">
    <property type="entry name" value="Neurotransmitter-gated ion-channel transmembrane pore"/>
    <property type="match status" value="1"/>
</dbReference>
<evidence type="ECO:0000256" key="1">
    <source>
        <dbReference type="ARBA" id="ARBA00004141"/>
    </source>
</evidence>
<sequence>FNELFTGWWPQLVIINQIGRGDTNAIKISVLPDGEVTYLEQRNVRLETPMALYDYPFDTQNLRAFMIPFGNMSEEVVIEVDDRYTETTESYSRRESTVNVAGWDFLNLNMNVDSTQIQLHETAPTFSRLVTTIVLKRQSWQIVWVLLFPLVMLVSMAWSTFWLDPDSISDRLNVSFVGILTIVAYQFVVIDNMPRNSYLTFTDILLLISFFITSLTIPHSLYVKSLTDRGKKMMAQRL</sequence>
<dbReference type="InterPro" id="IPR006201">
    <property type="entry name" value="Neur_channel"/>
</dbReference>
<keyword evidence="2 5" id="KW-0812">Transmembrane</keyword>
<dbReference type="Pfam" id="PF02931">
    <property type="entry name" value="Neur_chan_LBD"/>
    <property type="match status" value="1"/>
</dbReference>
<evidence type="ECO:0000256" key="5">
    <source>
        <dbReference type="SAM" id="Phobius"/>
    </source>
</evidence>
<dbReference type="PANTHER" id="PTHR18945">
    <property type="entry name" value="NEUROTRANSMITTER GATED ION CHANNEL"/>
    <property type="match status" value="1"/>
</dbReference>
<dbReference type="InterPro" id="IPR006202">
    <property type="entry name" value="Neur_chan_lig-bd"/>
</dbReference>
<dbReference type="Gene3D" id="1.20.58.390">
    <property type="entry name" value="Neurotransmitter-gated ion-channel transmembrane domain"/>
    <property type="match status" value="1"/>
</dbReference>
<feature type="non-terminal residue" evidence="7">
    <location>
        <position position="238"/>
    </location>
</feature>
<dbReference type="GO" id="GO:0005230">
    <property type="term" value="F:extracellular ligand-gated monoatomic ion channel activity"/>
    <property type="evidence" value="ECO:0007669"/>
    <property type="project" value="InterPro"/>
</dbReference>
<accession>X1D5S2</accession>
<dbReference type="InterPro" id="IPR036719">
    <property type="entry name" value="Neuro-gated_channel_TM_sf"/>
</dbReference>
<evidence type="ECO:0000256" key="2">
    <source>
        <dbReference type="ARBA" id="ARBA00022692"/>
    </source>
</evidence>
<proteinExistence type="predicted"/>
<dbReference type="EMBL" id="BART01032935">
    <property type="protein sequence ID" value="GAH16096.1"/>
    <property type="molecule type" value="Genomic_DNA"/>
</dbReference>
<protein>
    <recommendedName>
        <fullName evidence="6">Neurotransmitter-gated ion-channel ligand-binding domain-containing protein</fullName>
    </recommendedName>
</protein>